<dbReference type="InterPro" id="IPR043690">
    <property type="entry name" value="RimI"/>
</dbReference>
<dbReference type="PANTHER" id="PTHR43420:SF51">
    <property type="entry name" value="PEPTIDYL-LYSINE N-ACETYLTRANSFERASE YIAC"/>
    <property type="match status" value="1"/>
</dbReference>
<evidence type="ECO:0000259" key="5">
    <source>
        <dbReference type="PROSITE" id="PS51186"/>
    </source>
</evidence>
<dbReference type="InterPro" id="IPR016181">
    <property type="entry name" value="Acyl_CoA_acyltransferase"/>
</dbReference>
<dbReference type="CDD" id="cd04301">
    <property type="entry name" value="NAT_SF"/>
    <property type="match status" value="1"/>
</dbReference>
<dbReference type="SUPFAM" id="SSF55729">
    <property type="entry name" value="Acyl-CoA N-acyltransferases (Nat)"/>
    <property type="match status" value="1"/>
</dbReference>
<keyword evidence="4 6" id="KW-0012">Acyltransferase</keyword>
<comment type="similarity">
    <text evidence="1">Belongs to the acetyltransferase family. RimI subfamily.</text>
</comment>
<keyword evidence="2" id="KW-0963">Cytoplasm</keyword>
<evidence type="ECO:0000313" key="6">
    <source>
        <dbReference type="EMBL" id="VAW87313.1"/>
    </source>
</evidence>
<feature type="domain" description="N-acetyltransferase" evidence="5">
    <location>
        <begin position="8"/>
        <end position="153"/>
    </location>
</feature>
<organism evidence="6">
    <name type="scientific">hydrothermal vent metagenome</name>
    <dbReference type="NCBI Taxonomy" id="652676"/>
    <lineage>
        <taxon>unclassified sequences</taxon>
        <taxon>metagenomes</taxon>
        <taxon>ecological metagenomes</taxon>
    </lineage>
</organism>
<dbReference type="PROSITE" id="PS51186">
    <property type="entry name" value="GNAT"/>
    <property type="match status" value="1"/>
</dbReference>
<dbReference type="PANTHER" id="PTHR43420">
    <property type="entry name" value="ACETYLTRANSFERASE"/>
    <property type="match status" value="1"/>
</dbReference>
<dbReference type="NCBIfam" id="TIGR01575">
    <property type="entry name" value="rimI"/>
    <property type="match status" value="1"/>
</dbReference>
<evidence type="ECO:0000256" key="2">
    <source>
        <dbReference type="ARBA" id="ARBA00022490"/>
    </source>
</evidence>
<dbReference type="AlphaFoldDB" id="A0A3B0ZGG2"/>
<name>A0A3B0ZGG2_9ZZZZ</name>
<dbReference type="InterPro" id="IPR000182">
    <property type="entry name" value="GNAT_dom"/>
</dbReference>
<gene>
    <name evidence="6" type="ORF">MNBD_GAMMA18-545</name>
</gene>
<reference evidence="6" key="1">
    <citation type="submission" date="2018-06" db="EMBL/GenBank/DDBJ databases">
        <authorList>
            <person name="Zhirakovskaya E."/>
        </authorList>
    </citation>
    <scope>NUCLEOTIDE SEQUENCE</scope>
</reference>
<dbReference type="EC" id="2.3.1.128" evidence="6"/>
<proteinExistence type="inferred from homology"/>
<protein>
    <submittedName>
        <fullName evidence="6">Ribosomal-protein-S18p-alanine acetyltransferase</fullName>
        <ecNumber evidence="6">2.3.1.128</ecNumber>
    </submittedName>
</protein>
<dbReference type="EMBL" id="UOFP01000179">
    <property type="protein sequence ID" value="VAW87313.1"/>
    <property type="molecule type" value="Genomic_DNA"/>
</dbReference>
<evidence type="ECO:0000256" key="1">
    <source>
        <dbReference type="ARBA" id="ARBA00005395"/>
    </source>
</evidence>
<sequence>MKTLLCSGLVRLMSEQELAEIAAIDARAYPQPWSEQIFRDCLKAKYHCFVFENEDGLLGYGVLSVVMDEAHILNLCILPEKQGQGLGRELINYMIGLSREKKVETVFLEVRISNEIARHLYDRVGFNEVGIRKNYYPAKSGREDAMVLAMYLS</sequence>
<dbReference type="HAMAP" id="MF_02210">
    <property type="entry name" value="RimI"/>
    <property type="match status" value="1"/>
</dbReference>
<keyword evidence="3 6" id="KW-0808">Transferase</keyword>
<dbReference type="InterPro" id="IPR050680">
    <property type="entry name" value="YpeA/RimI_acetyltransf"/>
</dbReference>
<dbReference type="GO" id="GO:0008080">
    <property type="term" value="F:N-acetyltransferase activity"/>
    <property type="evidence" value="ECO:0007669"/>
    <property type="project" value="InterPro"/>
</dbReference>
<accession>A0A3B0ZGG2</accession>
<evidence type="ECO:0000256" key="4">
    <source>
        <dbReference type="ARBA" id="ARBA00023315"/>
    </source>
</evidence>
<dbReference type="InterPro" id="IPR006464">
    <property type="entry name" value="AcTrfase_RimI/Ard1"/>
</dbReference>
<dbReference type="Pfam" id="PF00583">
    <property type="entry name" value="Acetyltransf_1"/>
    <property type="match status" value="1"/>
</dbReference>
<dbReference type="Gene3D" id="3.40.630.30">
    <property type="match status" value="1"/>
</dbReference>
<evidence type="ECO:0000256" key="3">
    <source>
        <dbReference type="ARBA" id="ARBA00022679"/>
    </source>
</evidence>